<accession>A0A916Z3Q9</accession>
<name>A0A916Z3Q9_9SPHN</name>
<reference evidence="1" key="2">
    <citation type="submission" date="2020-09" db="EMBL/GenBank/DDBJ databases">
        <authorList>
            <person name="Sun Q."/>
            <person name="Zhou Y."/>
        </authorList>
    </citation>
    <scope>NUCLEOTIDE SEQUENCE</scope>
    <source>
        <strain evidence="1">CGMCC 1.15360</strain>
    </source>
</reference>
<dbReference type="Proteomes" id="UP000612349">
    <property type="component" value="Unassembled WGS sequence"/>
</dbReference>
<dbReference type="AlphaFoldDB" id="A0A916Z3Q9"/>
<proteinExistence type="predicted"/>
<sequence length="83" mass="9141">MDVMHASPTFTIFAAHWTPQMNLLPHDRMMKASIGIHTGREDIILWRRSGEGIEASGVNCLFAGDIAELPVDGIRSATNPLPR</sequence>
<gene>
    <name evidence="1" type="ORF">GCM10010990_25410</name>
</gene>
<reference evidence="1" key="1">
    <citation type="journal article" date="2014" name="Int. J. Syst. Evol. Microbiol.">
        <title>Complete genome sequence of Corynebacterium casei LMG S-19264T (=DSM 44701T), isolated from a smear-ripened cheese.</title>
        <authorList>
            <consortium name="US DOE Joint Genome Institute (JGI-PGF)"/>
            <person name="Walter F."/>
            <person name="Albersmeier A."/>
            <person name="Kalinowski J."/>
            <person name="Ruckert C."/>
        </authorList>
    </citation>
    <scope>NUCLEOTIDE SEQUENCE</scope>
    <source>
        <strain evidence="1">CGMCC 1.15360</strain>
    </source>
</reference>
<protein>
    <submittedName>
        <fullName evidence="1">Uncharacterized protein</fullName>
    </submittedName>
</protein>
<keyword evidence="2" id="KW-1185">Reference proteome</keyword>
<dbReference type="OrthoDB" id="7059163at2"/>
<dbReference type="EMBL" id="BMIP01000005">
    <property type="protein sequence ID" value="GGD74650.1"/>
    <property type="molecule type" value="Genomic_DNA"/>
</dbReference>
<evidence type="ECO:0000313" key="1">
    <source>
        <dbReference type="EMBL" id="GGD74650.1"/>
    </source>
</evidence>
<comment type="caution">
    <text evidence="1">The sequence shown here is derived from an EMBL/GenBank/DDBJ whole genome shotgun (WGS) entry which is preliminary data.</text>
</comment>
<dbReference type="SUPFAM" id="SSF51182">
    <property type="entry name" value="RmlC-like cupins"/>
    <property type="match status" value="1"/>
</dbReference>
<organism evidence="1 2">
    <name type="scientific">Croceicoccus mobilis</name>
    <dbReference type="NCBI Taxonomy" id="1703339"/>
    <lineage>
        <taxon>Bacteria</taxon>
        <taxon>Pseudomonadati</taxon>
        <taxon>Pseudomonadota</taxon>
        <taxon>Alphaproteobacteria</taxon>
        <taxon>Sphingomonadales</taxon>
        <taxon>Erythrobacteraceae</taxon>
        <taxon>Croceicoccus</taxon>
    </lineage>
</organism>
<dbReference type="RefSeq" id="WP_066777666.1">
    <property type="nucleotide sequence ID" value="NZ_BMIP01000005.1"/>
</dbReference>
<dbReference type="InterPro" id="IPR011051">
    <property type="entry name" value="RmlC_Cupin_sf"/>
</dbReference>
<evidence type="ECO:0000313" key="2">
    <source>
        <dbReference type="Proteomes" id="UP000612349"/>
    </source>
</evidence>